<dbReference type="Pfam" id="PF02924">
    <property type="entry name" value="HDPD"/>
    <property type="match status" value="1"/>
</dbReference>
<sequence>MTNYTNNPWIPGVTTDVFVPDQLIAGDLKIVTDSVQIGGSGLYERGTVMGVIEATGVWIPSVNTATDGSETPRGVLVDQIDTTTTSPQTGGVYVMAELNFNSLIYDASWGVAGSAAALNALKIGFGSTSIFLKTPNSAN</sequence>
<evidence type="ECO:0008006" key="3">
    <source>
        <dbReference type="Google" id="ProtNLM"/>
    </source>
</evidence>
<organism evidence="1 2">
    <name type="scientific">Acinetobacter venetianus</name>
    <dbReference type="NCBI Taxonomy" id="52133"/>
    <lineage>
        <taxon>Bacteria</taxon>
        <taxon>Pseudomonadati</taxon>
        <taxon>Pseudomonadota</taxon>
        <taxon>Gammaproteobacteria</taxon>
        <taxon>Moraxellales</taxon>
        <taxon>Moraxellaceae</taxon>
        <taxon>Acinetobacter</taxon>
    </lineage>
</organism>
<dbReference type="EMBL" id="JRHX01000087">
    <property type="protein sequence ID" value="KXZ68774.1"/>
    <property type="molecule type" value="Genomic_DNA"/>
</dbReference>
<protein>
    <recommendedName>
        <fullName evidence="3">Head decoration protein</fullName>
    </recommendedName>
</protein>
<dbReference type="Gene3D" id="2.40.300.10">
    <property type="entry name" value="Head decoration protein D"/>
    <property type="match status" value="1"/>
</dbReference>
<comment type="caution">
    <text evidence="1">The sequence shown here is derived from an EMBL/GenBank/DDBJ whole genome shotgun (WGS) entry which is preliminary data.</text>
</comment>
<accession>A0A150HQT4</accession>
<dbReference type="Proteomes" id="UP000075544">
    <property type="component" value="Unassembled WGS sequence"/>
</dbReference>
<evidence type="ECO:0000313" key="2">
    <source>
        <dbReference type="Proteomes" id="UP000075544"/>
    </source>
</evidence>
<dbReference type="InterPro" id="IPR004195">
    <property type="entry name" value="Head_decoration_D"/>
</dbReference>
<dbReference type="AlphaFoldDB" id="A0A150HQT4"/>
<name>A0A150HQT4_9GAMM</name>
<dbReference type="PATRIC" id="fig|52133.19.peg.2980"/>
<proteinExistence type="predicted"/>
<dbReference type="RefSeq" id="WP_061525488.1">
    <property type="nucleotide sequence ID" value="NZ_JRHX01000087.1"/>
</dbReference>
<reference evidence="1 2" key="1">
    <citation type="journal article" date="2016" name="Sci. Rep.">
        <title>Genomic and phenotypic characterization of the species Acinetobacter venetianus.</title>
        <authorList>
            <person name="Fondi M."/>
            <person name="Maida I."/>
            <person name="Perrin E."/>
            <person name="Orlandini V."/>
            <person name="La Torre L."/>
            <person name="Bosi E."/>
            <person name="Negroni A."/>
            <person name="Zanaroli G."/>
            <person name="Fava F."/>
            <person name="Decorosi F."/>
            <person name="Giovannetti L."/>
            <person name="Viti C."/>
            <person name="Vaneechoutte M."/>
            <person name="Dijkshoorn L."/>
            <person name="Fani R."/>
        </authorList>
    </citation>
    <scope>NUCLEOTIDE SEQUENCE [LARGE SCALE GENOMIC DNA]</scope>
    <source>
        <strain evidence="1 2">LUH13518</strain>
    </source>
</reference>
<evidence type="ECO:0000313" key="1">
    <source>
        <dbReference type="EMBL" id="KXZ68774.1"/>
    </source>
</evidence>
<gene>
    <name evidence="1" type="ORF">AVENLUH13518_02934</name>
</gene>